<dbReference type="InterPro" id="IPR000620">
    <property type="entry name" value="EamA_dom"/>
</dbReference>
<dbReference type="Proteomes" id="UP000029614">
    <property type="component" value="Unassembled WGS sequence"/>
</dbReference>
<keyword evidence="1" id="KW-1133">Transmembrane helix</keyword>
<reference evidence="3 4" key="1">
    <citation type="submission" date="2014-07" db="EMBL/GenBank/DDBJ databases">
        <authorList>
            <person name="McCorrison J."/>
            <person name="Sanka R."/>
            <person name="Torralba M."/>
            <person name="Gillis M."/>
            <person name="Haft D.H."/>
            <person name="Methe B."/>
            <person name="Sutton G."/>
            <person name="Nelson K.E."/>
        </authorList>
    </citation>
    <scope>NUCLEOTIDE SEQUENCE [LARGE SCALE GENOMIC DNA]</scope>
    <source>
        <strain evidence="3 4">DNF00058</strain>
    </source>
</reference>
<evidence type="ECO:0000313" key="3">
    <source>
        <dbReference type="EMBL" id="KGF52598.1"/>
    </source>
</evidence>
<name>A0A096AZV4_9BACT</name>
<feature type="transmembrane region" description="Helical" evidence="1">
    <location>
        <begin position="201"/>
        <end position="221"/>
    </location>
</feature>
<feature type="domain" description="EamA" evidence="2">
    <location>
        <begin position="4"/>
        <end position="140"/>
    </location>
</feature>
<organism evidence="3 4">
    <name type="scientific">Prevotella amnii DNF00058</name>
    <dbReference type="NCBI Taxonomy" id="1401066"/>
    <lineage>
        <taxon>Bacteria</taxon>
        <taxon>Pseudomonadati</taxon>
        <taxon>Bacteroidota</taxon>
        <taxon>Bacteroidia</taxon>
        <taxon>Bacteroidales</taxon>
        <taxon>Prevotellaceae</taxon>
        <taxon>Prevotella</taxon>
    </lineage>
</organism>
<keyword evidence="1" id="KW-0812">Transmembrane</keyword>
<accession>A0A096AZV4</accession>
<feature type="transmembrane region" description="Helical" evidence="1">
    <location>
        <begin position="291"/>
        <end position="310"/>
    </location>
</feature>
<dbReference type="PANTHER" id="PTHR22911">
    <property type="entry name" value="ACYL-MALONYL CONDENSING ENZYME-RELATED"/>
    <property type="match status" value="1"/>
</dbReference>
<feature type="transmembrane region" description="Helical" evidence="1">
    <location>
        <begin position="99"/>
        <end position="117"/>
    </location>
</feature>
<keyword evidence="1" id="KW-0472">Membrane</keyword>
<gene>
    <name evidence="3" type="ORF">HMPREF9302_03245</name>
</gene>
<feature type="transmembrane region" description="Helical" evidence="1">
    <location>
        <begin position="37"/>
        <end position="55"/>
    </location>
</feature>
<evidence type="ECO:0000256" key="1">
    <source>
        <dbReference type="SAM" id="Phobius"/>
    </source>
</evidence>
<dbReference type="GO" id="GO:0016020">
    <property type="term" value="C:membrane"/>
    <property type="evidence" value="ECO:0007669"/>
    <property type="project" value="InterPro"/>
</dbReference>
<feature type="transmembrane region" description="Helical" evidence="1">
    <location>
        <begin position="264"/>
        <end position="284"/>
    </location>
</feature>
<dbReference type="AlphaFoldDB" id="A0A096AZV4"/>
<feature type="domain" description="EamA" evidence="2">
    <location>
        <begin position="158"/>
        <end position="310"/>
    </location>
</feature>
<dbReference type="PANTHER" id="PTHR22911:SF137">
    <property type="entry name" value="SOLUTE CARRIER FAMILY 35 MEMBER G2-RELATED"/>
    <property type="match status" value="1"/>
</dbReference>
<dbReference type="EMBL" id="JRNU01000010">
    <property type="protein sequence ID" value="KGF52598.1"/>
    <property type="molecule type" value="Genomic_DNA"/>
</dbReference>
<keyword evidence="4" id="KW-1185">Reference proteome</keyword>
<feature type="transmembrane region" description="Helical" evidence="1">
    <location>
        <begin position="67"/>
        <end position="87"/>
    </location>
</feature>
<dbReference type="SUPFAM" id="SSF103481">
    <property type="entry name" value="Multidrug resistance efflux transporter EmrE"/>
    <property type="match status" value="2"/>
</dbReference>
<feature type="transmembrane region" description="Helical" evidence="1">
    <location>
        <begin position="237"/>
        <end position="258"/>
    </location>
</feature>
<feature type="transmembrane region" description="Helical" evidence="1">
    <location>
        <begin position="123"/>
        <end position="142"/>
    </location>
</feature>
<feature type="transmembrane region" description="Helical" evidence="1">
    <location>
        <begin position="6"/>
        <end position="25"/>
    </location>
</feature>
<protein>
    <submittedName>
        <fullName evidence="3">Membrane protein</fullName>
    </submittedName>
</protein>
<evidence type="ECO:0000259" key="2">
    <source>
        <dbReference type="Pfam" id="PF00892"/>
    </source>
</evidence>
<sequence>MSFIGEFISLAVAVLWTVAALTCEVSSKRVGVAVTNVWRMLLGLVLSMILCYIFMGSALPRYADLQTWAWLLSSGAVGFVVGDMCLLNSYMSIGSRYGQLFMTTAPIFSALSAWVLMGQRMTFMSIMAMIVTLLGIAISVLGRGEGKKRISLDLPLKGVLFGLGAGIGQGVGYVLSVIGLHHYTSIVPRAYLDRFSLGLPFSANIIRLVAGLLLFTVILVFKGKGGSFRRSCLDAKSMFYIVLAVLTGPVIGVGFSLMASQYTVAGVASTIMATTPIMILLPTYFLFHQPITLKSVLGAIISVLGVAMFFI</sequence>
<dbReference type="Pfam" id="PF00892">
    <property type="entry name" value="EamA"/>
    <property type="match status" value="2"/>
</dbReference>
<dbReference type="OrthoDB" id="161804at2"/>
<dbReference type="RefSeq" id="WP_036854602.1">
    <property type="nucleotide sequence ID" value="NZ_JRNU01000010.1"/>
</dbReference>
<dbReference type="InterPro" id="IPR037185">
    <property type="entry name" value="EmrE-like"/>
</dbReference>
<comment type="caution">
    <text evidence="3">The sequence shown here is derived from an EMBL/GenBank/DDBJ whole genome shotgun (WGS) entry which is preliminary data.</text>
</comment>
<evidence type="ECO:0000313" key="4">
    <source>
        <dbReference type="Proteomes" id="UP000029614"/>
    </source>
</evidence>
<proteinExistence type="predicted"/>
<feature type="transmembrane region" description="Helical" evidence="1">
    <location>
        <begin position="154"/>
        <end position="181"/>
    </location>
</feature>